<reference evidence="2 3" key="1">
    <citation type="journal article" date="2014" name="Genome Announc.">
        <title>Complete Genome Sequence of Hyphomicrobium nitrativorans Strain NL23, a Denitrifying Bacterium Isolated from Biofilm of a Methanol-Fed Denitrification System Treating Seawater at the Montreal Biodome.</title>
        <authorList>
            <person name="Martineau C."/>
            <person name="Villeneuve C."/>
            <person name="Mauffrey F."/>
            <person name="Villemur R."/>
        </authorList>
    </citation>
    <scope>NUCLEOTIDE SEQUENCE [LARGE SCALE GENOMIC DNA]</scope>
    <source>
        <strain evidence="2">NL23</strain>
    </source>
</reference>
<dbReference type="OrthoDB" id="9854232at2"/>
<feature type="chain" id="PRO_5004740750" evidence="1">
    <location>
        <begin position="30"/>
        <end position="164"/>
    </location>
</feature>
<dbReference type="PATRIC" id="fig|1029756.8.peg.2428"/>
<sequence>MQATHRFSFLSLAVLSVGMSLAWVSAAPAQPPSPSAPGSSAAVEEDLTLVVGTRFVSPETDGVSPKAQFTDARIALSAFNATDHCVDQRALELAMEYFNSLGPTLGRAGHYYFVPDAELAKAASMCERQHGQPPRAWVEAKTRVIAFGRIVPTADAPALERSIR</sequence>
<protein>
    <submittedName>
        <fullName evidence="2">Uncharacterized protein</fullName>
    </submittedName>
</protein>
<gene>
    <name evidence="2" type="ORF">W911_11695</name>
</gene>
<accession>V5SJS7</accession>
<dbReference type="RefSeq" id="WP_023787682.1">
    <property type="nucleotide sequence ID" value="NC_022997.1"/>
</dbReference>
<dbReference type="Proteomes" id="UP000018542">
    <property type="component" value="Chromosome"/>
</dbReference>
<dbReference type="AlphaFoldDB" id="V5SJS7"/>
<dbReference type="KEGG" id="hni:W911_11695"/>
<keyword evidence="3" id="KW-1185">Reference proteome</keyword>
<name>V5SJS7_9HYPH</name>
<evidence type="ECO:0000313" key="3">
    <source>
        <dbReference type="Proteomes" id="UP000018542"/>
    </source>
</evidence>
<evidence type="ECO:0000256" key="1">
    <source>
        <dbReference type="SAM" id="SignalP"/>
    </source>
</evidence>
<organism evidence="2 3">
    <name type="scientific">Hyphomicrobium nitrativorans NL23</name>
    <dbReference type="NCBI Taxonomy" id="1029756"/>
    <lineage>
        <taxon>Bacteria</taxon>
        <taxon>Pseudomonadati</taxon>
        <taxon>Pseudomonadota</taxon>
        <taxon>Alphaproteobacteria</taxon>
        <taxon>Hyphomicrobiales</taxon>
        <taxon>Hyphomicrobiaceae</taxon>
        <taxon>Hyphomicrobium</taxon>
    </lineage>
</organism>
<dbReference type="EMBL" id="CP006912">
    <property type="protein sequence ID" value="AHB50229.1"/>
    <property type="molecule type" value="Genomic_DNA"/>
</dbReference>
<dbReference type="HOGENOM" id="CLU_1616791_0_0_5"/>
<proteinExistence type="predicted"/>
<feature type="signal peptide" evidence="1">
    <location>
        <begin position="1"/>
        <end position="29"/>
    </location>
</feature>
<evidence type="ECO:0000313" key="2">
    <source>
        <dbReference type="EMBL" id="AHB50229.1"/>
    </source>
</evidence>
<keyword evidence="1" id="KW-0732">Signal</keyword>